<protein>
    <recommendedName>
        <fullName evidence="3">DUF5590 domain-containing protein</fullName>
    </recommendedName>
</protein>
<organism evidence="1 2">
    <name type="scientific">Alkalicoccobacillus gibsonii</name>
    <dbReference type="NCBI Taxonomy" id="79881"/>
    <lineage>
        <taxon>Bacteria</taxon>
        <taxon>Bacillati</taxon>
        <taxon>Bacillota</taxon>
        <taxon>Bacilli</taxon>
        <taxon>Bacillales</taxon>
        <taxon>Bacillaceae</taxon>
        <taxon>Alkalicoccobacillus</taxon>
    </lineage>
</organism>
<evidence type="ECO:0000313" key="1">
    <source>
        <dbReference type="EMBL" id="MEN0643643.1"/>
    </source>
</evidence>
<name>A0ABU9VIB6_9BACI</name>
<sequence length="159" mass="18350">MKKRWMTYVACLLCILGLFSLQLYFQAESKEGILDLSDESLNQIQLLTPITEFEPSKLIIANDTSSEFTHTFEHEQVLLSFDSSNQVVQITSLNPEVKTSKGISIGDSLVDVIDQYGEVYEKKDEEPYIQKVSYRDKQIELTFYLTNDIVEEMKLYVTQ</sequence>
<evidence type="ECO:0000313" key="2">
    <source>
        <dbReference type="Proteomes" id="UP001418796"/>
    </source>
</evidence>
<dbReference type="Proteomes" id="UP001418796">
    <property type="component" value="Unassembled WGS sequence"/>
</dbReference>
<dbReference type="RefSeq" id="WP_343130536.1">
    <property type="nucleotide sequence ID" value="NZ_JBCITK010000001.1"/>
</dbReference>
<comment type="caution">
    <text evidence="1">The sequence shown here is derived from an EMBL/GenBank/DDBJ whole genome shotgun (WGS) entry which is preliminary data.</text>
</comment>
<gene>
    <name evidence="1" type="ORF">MKY91_10845</name>
</gene>
<reference evidence="1 2" key="1">
    <citation type="submission" date="2024-03" db="EMBL/GenBank/DDBJ databases">
        <title>Bacilli Hybrid Assemblies.</title>
        <authorList>
            <person name="Kovac J."/>
        </authorList>
    </citation>
    <scope>NUCLEOTIDE SEQUENCE [LARGE SCALE GENOMIC DNA]</scope>
    <source>
        <strain evidence="1 2">FSL R7-0666</strain>
    </source>
</reference>
<dbReference type="EMBL" id="JBCITK010000001">
    <property type="protein sequence ID" value="MEN0643643.1"/>
    <property type="molecule type" value="Genomic_DNA"/>
</dbReference>
<accession>A0ABU9VIB6</accession>
<keyword evidence="2" id="KW-1185">Reference proteome</keyword>
<evidence type="ECO:0008006" key="3">
    <source>
        <dbReference type="Google" id="ProtNLM"/>
    </source>
</evidence>
<proteinExistence type="predicted"/>